<dbReference type="EMBL" id="JBIRGQ010000018">
    <property type="protein sequence ID" value="MFH8551939.1"/>
    <property type="molecule type" value="Genomic_DNA"/>
</dbReference>
<feature type="chain" id="PRO_5045223422" evidence="1">
    <location>
        <begin position="33"/>
        <end position="179"/>
    </location>
</feature>
<feature type="signal peptide" evidence="1">
    <location>
        <begin position="1"/>
        <end position="32"/>
    </location>
</feature>
<gene>
    <name evidence="3" type="ORF">ACH4F9_43900</name>
</gene>
<feature type="domain" description="DUF4232" evidence="2">
    <location>
        <begin position="44"/>
        <end position="170"/>
    </location>
</feature>
<comment type="caution">
    <text evidence="3">The sequence shown here is derived from an EMBL/GenBank/DDBJ whole genome shotgun (WGS) entry which is preliminary data.</text>
</comment>
<evidence type="ECO:0000313" key="3">
    <source>
        <dbReference type="EMBL" id="MFH8551939.1"/>
    </source>
</evidence>
<dbReference type="Proteomes" id="UP001610818">
    <property type="component" value="Unassembled WGS sequence"/>
</dbReference>
<evidence type="ECO:0000259" key="2">
    <source>
        <dbReference type="Pfam" id="PF14016"/>
    </source>
</evidence>
<evidence type="ECO:0000313" key="4">
    <source>
        <dbReference type="Proteomes" id="UP001610818"/>
    </source>
</evidence>
<protein>
    <submittedName>
        <fullName evidence="3">DUF4232 domain-containing protein</fullName>
    </submittedName>
</protein>
<evidence type="ECO:0000256" key="1">
    <source>
        <dbReference type="SAM" id="SignalP"/>
    </source>
</evidence>
<organism evidence="3 4">
    <name type="scientific">Streptomyces longisporoflavus</name>
    <dbReference type="NCBI Taxonomy" id="28044"/>
    <lineage>
        <taxon>Bacteria</taxon>
        <taxon>Bacillati</taxon>
        <taxon>Actinomycetota</taxon>
        <taxon>Actinomycetes</taxon>
        <taxon>Kitasatosporales</taxon>
        <taxon>Streptomycetaceae</taxon>
        <taxon>Streptomyces</taxon>
    </lineage>
</organism>
<dbReference type="RefSeq" id="WP_397719064.1">
    <property type="nucleotide sequence ID" value="NZ_JBIRGN010000018.1"/>
</dbReference>
<keyword evidence="1" id="KW-0732">Signal</keyword>
<proteinExistence type="predicted"/>
<reference evidence="3 4" key="1">
    <citation type="submission" date="2024-10" db="EMBL/GenBank/DDBJ databases">
        <title>The Natural Products Discovery Center: Release of the First 8490 Sequenced Strains for Exploring Actinobacteria Biosynthetic Diversity.</title>
        <authorList>
            <person name="Kalkreuter E."/>
            <person name="Kautsar S.A."/>
            <person name="Yang D."/>
            <person name="Bader C.D."/>
            <person name="Teijaro C.N."/>
            <person name="Fluegel L."/>
            <person name="Davis C.M."/>
            <person name="Simpson J.R."/>
            <person name="Lauterbach L."/>
            <person name="Steele A.D."/>
            <person name="Gui C."/>
            <person name="Meng S."/>
            <person name="Li G."/>
            <person name="Viehrig K."/>
            <person name="Ye F."/>
            <person name="Su P."/>
            <person name="Kiefer A.F."/>
            <person name="Nichols A."/>
            <person name="Cepeda A.J."/>
            <person name="Yan W."/>
            <person name="Fan B."/>
            <person name="Jiang Y."/>
            <person name="Adhikari A."/>
            <person name="Zheng C.-J."/>
            <person name="Schuster L."/>
            <person name="Cowan T.M."/>
            <person name="Smanski M.J."/>
            <person name="Chevrette M.G."/>
            <person name="De Carvalho L.P.S."/>
            <person name="Shen B."/>
        </authorList>
    </citation>
    <scope>NUCLEOTIDE SEQUENCE [LARGE SCALE GENOMIC DNA]</scope>
    <source>
        <strain evidence="3 4">NPDC017990</strain>
    </source>
</reference>
<dbReference type="InterPro" id="IPR025326">
    <property type="entry name" value="DUF4232"/>
</dbReference>
<name>A0ABW7R3T6_9ACTN</name>
<accession>A0ABW7R3T6</accession>
<sequence>MRFSTKSTAAAAALTAALSLTALGSTASAASAATPAAKAAPVTCSAATTKVTVEEVSRPINHLLLKAKNTGTKTCYAYSAPFLRFGEAQAPTPWLEASTPQAVVTLKPGQTAYAGIGTSSPEGSDGYQAHSLDVLFSNRAASGSVGAPAAAKLPSGGVYVDSSAFVTYWQTSAADALVW</sequence>
<keyword evidence="4" id="KW-1185">Reference proteome</keyword>
<dbReference type="Pfam" id="PF14016">
    <property type="entry name" value="DUF4232"/>
    <property type="match status" value="1"/>
</dbReference>